<dbReference type="EMBL" id="CP001804">
    <property type="protein sequence ID" value="ACY16123.1"/>
    <property type="molecule type" value="Genomic_DNA"/>
</dbReference>
<dbReference type="InterPro" id="IPR011990">
    <property type="entry name" value="TPR-like_helical_dom_sf"/>
</dbReference>
<keyword evidence="1" id="KW-0802">TPR repeat</keyword>
<dbReference type="Pfam" id="PF13432">
    <property type="entry name" value="TPR_16"/>
    <property type="match status" value="2"/>
</dbReference>
<proteinExistence type="predicted"/>
<dbReference type="AlphaFoldDB" id="D0LX81"/>
<organism evidence="2 3">
    <name type="scientific">Haliangium ochraceum (strain DSM 14365 / JCM 11303 / SMP-2)</name>
    <dbReference type="NCBI Taxonomy" id="502025"/>
    <lineage>
        <taxon>Bacteria</taxon>
        <taxon>Pseudomonadati</taxon>
        <taxon>Myxococcota</taxon>
        <taxon>Polyangia</taxon>
        <taxon>Haliangiales</taxon>
        <taxon>Kofleriaceae</taxon>
        <taxon>Haliangium</taxon>
    </lineage>
</organism>
<evidence type="ECO:0000256" key="1">
    <source>
        <dbReference type="PROSITE-ProRule" id="PRU00339"/>
    </source>
</evidence>
<accession>D0LX81</accession>
<dbReference type="InterPro" id="IPR019734">
    <property type="entry name" value="TPR_rpt"/>
</dbReference>
<keyword evidence="3" id="KW-1185">Reference proteome</keyword>
<dbReference type="eggNOG" id="COG0457">
    <property type="taxonomic scope" value="Bacteria"/>
</dbReference>
<name>D0LX81_HALO1</name>
<dbReference type="PROSITE" id="PS50005">
    <property type="entry name" value="TPR"/>
    <property type="match status" value="1"/>
</dbReference>
<reference evidence="2 3" key="1">
    <citation type="journal article" date="2010" name="Stand. Genomic Sci.">
        <title>Complete genome sequence of Haliangium ochraceum type strain (SMP-2).</title>
        <authorList>
            <consortium name="US DOE Joint Genome Institute (JGI-PGF)"/>
            <person name="Ivanova N."/>
            <person name="Daum C."/>
            <person name="Lang E."/>
            <person name="Abt B."/>
            <person name="Kopitz M."/>
            <person name="Saunders E."/>
            <person name="Lapidus A."/>
            <person name="Lucas S."/>
            <person name="Glavina Del Rio T."/>
            <person name="Nolan M."/>
            <person name="Tice H."/>
            <person name="Copeland A."/>
            <person name="Cheng J.F."/>
            <person name="Chen F."/>
            <person name="Bruce D."/>
            <person name="Goodwin L."/>
            <person name="Pitluck S."/>
            <person name="Mavromatis K."/>
            <person name="Pati A."/>
            <person name="Mikhailova N."/>
            <person name="Chen A."/>
            <person name="Palaniappan K."/>
            <person name="Land M."/>
            <person name="Hauser L."/>
            <person name="Chang Y.J."/>
            <person name="Jeffries C.D."/>
            <person name="Detter J.C."/>
            <person name="Brettin T."/>
            <person name="Rohde M."/>
            <person name="Goker M."/>
            <person name="Bristow J."/>
            <person name="Markowitz V."/>
            <person name="Eisen J.A."/>
            <person name="Hugenholtz P."/>
            <person name="Kyrpides N.C."/>
            <person name="Klenk H.P."/>
        </authorList>
    </citation>
    <scope>NUCLEOTIDE SEQUENCE [LARGE SCALE GENOMIC DNA]</scope>
    <source>
        <strain evidence="3">DSM 14365 / CIP 107738 / JCM 11303 / AJ 13395 / SMP-2</strain>
    </source>
</reference>
<dbReference type="RefSeq" id="WP_012828722.1">
    <property type="nucleotide sequence ID" value="NC_013440.1"/>
</dbReference>
<sequence length="158" mass="16805">MSAIVARRYYKRGRDALGRDDLEGALEALRSALELAPHSSSARISYAVCLARRGDTPRAAQTLRAGLGTRASAVSRAALWVTLGDILTASGDFLGAEDAFRQAASQSGFEARVASGLARVYGKLGRYPEAFAQLAIAGRALAEAERPTDHDTESAPRR</sequence>
<dbReference type="SUPFAM" id="SSF48452">
    <property type="entry name" value="TPR-like"/>
    <property type="match status" value="1"/>
</dbReference>
<protein>
    <submittedName>
        <fullName evidence="2">Tetratricopeptide TPR_4</fullName>
    </submittedName>
</protein>
<feature type="repeat" description="TPR" evidence="1">
    <location>
        <begin position="6"/>
        <end position="39"/>
    </location>
</feature>
<dbReference type="Gene3D" id="1.25.40.10">
    <property type="entry name" value="Tetratricopeptide repeat domain"/>
    <property type="match status" value="1"/>
</dbReference>
<dbReference type="KEGG" id="hoh:Hoch_3621"/>
<dbReference type="STRING" id="502025.Hoch_3621"/>
<dbReference type="HOGENOM" id="CLU_1666971_0_0_7"/>
<dbReference type="SMART" id="SM00028">
    <property type="entry name" value="TPR"/>
    <property type="match status" value="2"/>
</dbReference>
<evidence type="ECO:0000313" key="3">
    <source>
        <dbReference type="Proteomes" id="UP000001880"/>
    </source>
</evidence>
<dbReference type="Proteomes" id="UP000001880">
    <property type="component" value="Chromosome"/>
</dbReference>
<gene>
    <name evidence="2" type="ordered locus">Hoch_3621</name>
</gene>
<evidence type="ECO:0000313" key="2">
    <source>
        <dbReference type="EMBL" id="ACY16123.1"/>
    </source>
</evidence>